<dbReference type="AlphaFoldDB" id="A0A550I320"/>
<evidence type="ECO:0000313" key="1">
    <source>
        <dbReference type="EMBL" id="TRO65355.1"/>
    </source>
</evidence>
<name>A0A550I320_9FLAO</name>
<protein>
    <submittedName>
        <fullName evidence="1">Uncharacterized protein</fullName>
    </submittedName>
</protein>
<reference evidence="1 2" key="1">
    <citation type="submission" date="2019-06" db="EMBL/GenBank/DDBJ databases">
        <title>Gramella sabulilitoris sp. nov., isolated from a marine sand.</title>
        <authorList>
            <person name="Yoon J.-H."/>
        </authorList>
    </citation>
    <scope>NUCLEOTIDE SEQUENCE [LARGE SCALE GENOMIC DNA]</scope>
    <source>
        <strain evidence="1 2">HSMS-1</strain>
    </source>
</reference>
<dbReference type="EMBL" id="VHSF01000002">
    <property type="protein sequence ID" value="TRO65355.1"/>
    <property type="molecule type" value="Genomic_DNA"/>
</dbReference>
<keyword evidence="2" id="KW-1185">Reference proteome</keyword>
<organism evidence="1 2">
    <name type="scientific">Christiangramia sabulilitoris</name>
    <dbReference type="NCBI Taxonomy" id="2583991"/>
    <lineage>
        <taxon>Bacteria</taxon>
        <taxon>Pseudomonadati</taxon>
        <taxon>Bacteroidota</taxon>
        <taxon>Flavobacteriia</taxon>
        <taxon>Flavobacteriales</taxon>
        <taxon>Flavobacteriaceae</taxon>
        <taxon>Christiangramia</taxon>
    </lineage>
</organism>
<dbReference type="PROSITE" id="PS51257">
    <property type="entry name" value="PROKAR_LIPOPROTEIN"/>
    <property type="match status" value="1"/>
</dbReference>
<dbReference type="Proteomes" id="UP000315131">
    <property type="component" value="Unassembled WGS sequence"/>
</dbReference>
<evidence type="ECO:0000313" key="2">
    <source>
        <dbReference type="Proteomes" id="UP000315131"/>
    </source>
</evidence>
<dbReference type="OrthoDB" id="9152336at2"/>
<accession>A0A550I320</accession>
<dbReference type="RefSeq" id="WP_143410674.1">
    <property type="nucleotide sequence ID" value="NZ_VHSF01000002.1"/>
</dbReference>
<gene>
    <name evidence="1" type="ORF">FGM01_08075</name>
</gene>
<sequence>MKKTDVYIWCLGAFLCSYTFQSCSREEIQSADQDAMQFSPKEIVFYKKYDSGFNNKPESTAIHEILFKDGFTSEPCEITDFGRILSGYSEALLKDPLFDPGLIFYYTELHRKYVTYYVGENYYGENGEYDQTAKKRIRELESFWNLNREIRLNGQHFKSLEDREILTDMIESFDRTVRNRDEAYEKADWLLEINKLSPNIPENPFFSLDAFTRSNGLLVIGDGLLQSLVDVGIEGKVAFSSILAHEWWHQVQFENDLEWNSASSLPPMAERSRFSELEADFAAAYFLSHKRGATYNWKRIADYFELSFNVGDCLTNSSQHHGTPTQRSMAARAGFDLADSAKKKGSVLEAGEVHNAFLKFYNSIILGTDLEYLSV</sequence>
<comment type="caution">
    <text evidence="1">The sequence shown here is derived from an EMBL/GenBank/DDBJ whole genome shotgun (WGS) entry which is preliminary data.</text>
</comment>
<proteinExistence type="predicted"/>